<feature type="binding site" evidence="16">
    <location>
        <position position="233"/>
    </location>
    <ligand>
        <name>NADP(+)</name>
        <dbReference type="ChEBI" id="CHEBI:58349"/>
    </ligand>
</feature>
<comment type="similarity">
    <text evidence="4 14">In the N-terminal section; belongs to the cytidine and deoxycytidylate deaminase family.</text>
</comment>
<keyword evidence="9 14" id="KW-0521">NADP</keyword>
<feature type="binding site" evidence="16">
    <location>
        <position position="180"/>
    </location>
    <ligand>
        <name>substrate</name>
    </ligand>
</feature>
<dbReference type="GO" id="GO:0009231">
    <property type="term" value="P:riboflavin biosynthetic process"/>
    <property type="evidence" value="ECO:0007669"/>
    <property type="project" value="UniProtKB-UniPathway"/>
</dbReference>
<evidence type="ECO:0000256" key="17">
    <source>
        <dbReference type="PIRSR" id="PIRSR006769-3"/>
    </source>
</evidence>
<dbReference type="GO" id="GO:0046872">
    <property type="term" value="F:metal ion binding"/>
    <property type="evidence" value="ECO:0007669"/>
    <property type="project" value="UniProtKB-KW"/>
</dbReference>
<dbReference type="GO" id="GO:0050661">
    <property type="term" value="F:NADP binding"/>
    <property type="evidence" value="ECO:0007669"/>
    <property type="project" value="InterPro"/>
</dbReference>
<dbReference type="Pfam" id="PF00383">
    <property type="entry name" value="dCMP_cyt_deam_1"/>
    <property type="match status" value="1"/>
</dbReference>
<sequence>MKMTNSYPEEQKKIDEMYMERALELAAKGRGTTTPNPLVGAVIVKNGRIIGEGYHIRAGEGHAEVNAFKNAVEDVTGATMYVTLEPCSHYGKTPPCADKIVEKKIGRVVVGALDPNPLVAGRGIEKIRNAGIPVITGILAERSIALNEVFMKYIVTKRPFVLLKAAMSLDGKIATADGESQWISCEASREEVHRLRHELTGIMAGIGTVLADDPMLNCRIPGGKQPVRIIVDSHLSIPETSKLVCSAKEFPLVVATLEKSDAAKKERLEAQGVQVIGVSADDGGHVDLNILMERLGEMKIDSILLEGGGRLAEGALKAGIVDKVQFYIAPILIGGEGAKTPVEGRGIAALSEAWHVSDWKAEMIGDDIKITGYIKERG</sequence>
<name>A0A4R2LH37_9FIRM</name>
<keyword evidence="11" id="KW-0511">Multifunctional enzyme</keyword>
<dbReference type="InterPro" id="IPR024072">
    <property type="entry name" value="DHFR-like_dom_sf"/>
</dbReference>
<dbReference type="PIRSF" id="PIRSF006769">
    <property type="entry name" value="RibD"/>
    <property type="match status" value="1"/>
</dbReference>
<comment type="pathway">
    <text evidence="2 14">Cofactor biosynthesis; riboflavin biosynthesis; 5-amino-6-(D-ribitylamino)uracil from GTP: step 2/4.</text>
</comment>
<keyword evidence="7 14" id="KW-0378">Hydrolase</keyword>
<evidence type="ECO:0000256" key="7">
    <source>
        <dbReference type="ARBA" id="ARBA00022801"/>
    </source>
</evidence>
<evidence type="ECO:0000256" key="15">
    <source>
        <dbReference type="PIRSR" id="PIRSR006769-1"/>
    </source>
</evidence>
<keyword evidence="8 14" id="KW-0862">Zinc</keyword>
<dbReference type="EMBL" id="SLXA01000009">
    <property type="protein sequence ID" value="TCO84171.1"/>
    <property type="molecule type" value="Genomic_DNA"/>
</dbReference>
<feature type="binding site" evidence="16">
    <location>
        <position position="166"/>
    </location>
    <ligand>
        <name>NADP(+)</name>
        <dbReference type="ChEBI" id="CHEBI:58349"/>
    </ligand>
</feature>
<feature type="binding site" evidence="16">
    <location>
        <position position="196"/>
    </location>
    <ligand>
        <name>substrate</name>
    </ligand>
</feature>
<dbReference type="SUPFAM" id="SSF53927">
    <property type="entry name" value="Cytidine deaminase-like"/>
    <property type="match status" value="1"/>
</dbReference>
<comment type="function">
    <text evidence="1 14">Converts 2,5-diamino-6-(ribosylamino)-4(3h)-pyrimidinone 5'-phosphate into 5-amino-6-(ribosylamino)-2,4(1h,3h)-pyrimidinedione 5'-phosphate.</text>
</comment>
<feature type="binding site" evidence="16">
    <location>
        <position position="212"/>
    </location>
    <ligand>
        <name>NADP(+)</name>
        <dbReference type="ChEBI" id="CHEBI:58349"/>
    </ligand>
</feature>
<evidence type="ECO:0000256" key="4">
    <source>
        <dbReference type="ARBA" id="ARBA00005259"/>
    </source>
</evidence>
<dbReference type="NCBIfam" id="TIGR00227">
    <property type="entry name" value="ribD_Cterm"/>
    <property type="match status" value="1"/>
</dbReference>
<dbReference type="RefSeq" id="WP_243115523.1">
    <property type="nucleotide sequence ID" value="NZ_JANKAQ010000010.1"/>
</dbReference>
<feature type="binding site" evidence="16">
    <location>
        <begin position="308"/>
        <end position="314"/>
    </location>
    <ligand>
        <name>NADP(+)</name>
        <dbReference type="ChEBI" id="CHEBI:58349"/>
    </ligand>
</feature>
<dbReference type="EC" id="3.5.4.26" evidence="14"/>
<comment type="caution">
    <text evidence="19">The sequence shown here is derived from an EMBL/GenBank/DDBJ whole genome shotgun (WGS) entry which is preliminary data.</text>
</comment>
<dbReference type="InterPro" id="IPR011549">
    <property type="entry name" value="RibD_C"/>
</dbReference>
<evidence type="ECO:0000256" key="5">
    <source>
        <dbReference type="ARBA" id="ARBA00007417"/>
    </source>
</evidence>
<dbReference type="InterPro" id="IPR050765">
    <property type="entry name" value="Riboflavin_Biosynth_HTPR"/>
</dbReference>
<dbReference type="PANTHER" id="PTHR38011:SF7">
    <property type="entry name" value="2,5-DIAMINO-6-RIBOSYLAMINO-4(3H)-PYRIMIDINONE 5'-PHOSPHATE REDUCTASE"/>
    <property type="match status" value="1"/>
</dbReference>
<dbReference type="EC" id="1.1.1.193" evidence="14"/>
<dbReference type="InterPro" id="IPR016193">
    <property type="entry name" value="Cytidine_deaminase-like"/>
</dbReference>
<evidence type="ECO:0000256" key="13">
    <source>
        <dbReference type="ARBA" id="ARBA00049886"/>
    </source>
</evidence>
<evidence type="ECO:0000256" key="2">
    <source>
        <dbReference type="ARBA" id="ARBA00004882"/>
    </source>
</evidence>
<dbReference type="Gene3D" id="3.40.140.10">
    <property type="entry name" value="Cytidine Deaminase, domain 2"/>
    <property type="match status" value="1"/>
</dbReference>
<accession>A0A4R2LH37</accession>
<dbReference type="InterPro" id="IPR002734">
    <property type="entry name" value="RibDG_C"/>
</dbReference>
<feature type="active site" description="Proton donor" evidence="15">
    <location>
        <position position="64"/>
    </location>
</feature>
<evidence type="ECO:0000256" key="9">
    <source>
        <dbReference type="ARBA" id="ARBA00022857"/>
    </source>
</evidence>
<feature type="binding site" evidence="16">
    <location>
        <position position="208"/>
    </location>
    <ligand>
        <name>NADP(+)</name>
        <dbReference type="ChEBI" id="CHEBI:58349"/>
    </ligand>
</feature>
<keyword evidence="20" id="KW-1185">Reference proteome</keyword>
<evidence type="ECO:0000259" key="18">
    <source>
        <dbReference type="PROSITE" id="PS51747"/>
    </source>
</evidence>
<dbReference type="InterPro" id="IPR004794">
    <property type="entry name" value="Eubact_RibD"/>
</dbReference>
<evidence type="ECO:0000256" key="11">
    <source>
        <dbReference type="ARBA" id="ARBA00023268"/>
    </source>
</evidence>
<gene>
    <name evidence="19" type="ORF">EV212_10963</name>
</gene>
<keyword evidence="6 14" id="KW-0479">Metal-binding</keyword>
<dbReference type="Pfam" id="PF01872">
    <property type="entry name" value="RibD_C"/>
    <property type="match status" value="1"/>
</dbReference>
<feature type="domain" description="CMP/dCMP-type deaminase" evidence="18">
    <location>
        <begin position="13"/>
        <end position="135"/>
    </location>
</feature>
<reference evidence="19 20" key="1">
    <citation type="submission" date="2019-03" db="EMBL/GenBank/DDBJ databases">
        <title>Genomic Encyclopedia of Type Strains, Phase IV (KMG-IV): sequencing the most valuable type-strain genomes for metagenomic binning, comparative biology and taxonomic classification.</title>
        <authorList>
            <person name="Goeker M."/>
        </authorList>
    </citation>
    <scope>NUCLEOTIDE SEQUENCE [LARGE SCALE GENOMIC DNA]</scope>
    <source>
        <strain evidence="19 20">DSM 28559</strain>
    </source>
</reference>
<dbReference type="AlphaFoldDB" id="A0A4R2LH37"/>
<dbReference type="PANTHER" id="PTHR38011">
    <property type="entry name" value="DIHYDROFOLATE REDUCTASE FAMILY PROTEIN (AFU_ORTHOLOGUE AFUA_8G06820)"/>
    <property type="match status" value="1"/>
</dbReference>
<evidence type="ECO:0000256" key="14">
    <source>
        <dbReference type="PIRNR" id="PIRNR006769"/>
    </source>
</evidence>
<evidence type="ECO:0000256" key="3">
    <source>
        <dbReference type="ARBA" id="ARBA00004910"/>
    </source>
</evidence>
<feature type="binding site" evidence="16">
    <location>
        <position position="306"/>
    </location>
    <ligand>
        <name>substrate</name>
    </ligand>
</feature>
<feature type="binding site" evidence="17">
    <location>
        <position position="62"/>
    </location>
    <ligand>
        <name>Zn(2+)</name>
        <dbReference type="ChEBI" id="CHEBI:29105"/>
        <note>catalytic</note>
    </ligand>
</feature>
<dbReference type="NCBIfam" id="TIGR00326">
    <property type="entry name" value="eubact_ribD"/>
    <property type="match status" value="1"/>
</dbReference>
<comment type="pathway">
    <text evidence="3 14">Cofactor biosynthesis; riboflavin biosynthesis; 5-amino-6-(D-ribitylamino)uracil from GTP: step 3/4.</text>
</comment>
<dbReference type="Proteomes" id="UP000295711">
    <property type="component" value="Unassembled WGS sequence"/>
</dbReference>
<dbReference type="GO" id="GO:0008703">
    <property type="term" value="F:5-amino-6-(5-phosphoribosylamino)uracil reductase activity"/>
    <property type="evidence" value="ECO:0007669"/>
    <property type="project" value="UniProtKB-EC"/>
</dbReference>
<evidence type="ECO:0000256" key="12">
    <source>
        <dbReference type="ARBA" id="ARBA00049861"/>
    </source>
</evidence>
<evidence type="ECO:0000256" key="8">
    <source>
        <dbReference type="ARBA" id="ARBA00022833"/>
    </source>
</evidence>
<feature type="binding site" evidence="16">
    <location>
        <position position="219"/>
    </location>
    <ligand>
        <name>substrate</name>
    </ligand>
</feature>
<dbReference type="InterPro" id="IPR002125">
    <property type="entry name" value="CMP_dCMP_dom"/>
</dbReference>
<dbReference type="FunFam" id="3.40.140.10:FF:000025">
    <property type="entry name" value="Riboflavin biosynthesis protein RibD"/>
    <property type="match status" value="1"/>
</dbReference>
<dbReference type="SUPFAM" id="SSF53597">
    <property type="entry name" value="Dihydrofolate reductase-like"/>
    <property type="match status" value="1"/>
</dbReference>
<evidence type="ECO:0000256" key="6">
    <source>
        <dbReference type="ARBA" id="ARBA00022723"/>
    </source>
</evidence>
<protein>
    <recommendedName>
        <fullName evidence="14">Riboflavin biosynthesis protein RibD</fullName>
    </recommendedName>
    <domain>
        <recommendedName>
            <fullName evidence="14">Diaminohydroxyphosphoribosylaminopyrimidine deaminase</fullName>
            <shortName evidence="14">DRAP deaminase</shortName>
            <ecNumber evidence="14">3.5.4.26</ecNumber>
        </recommendedName>
        <alternativeName>
            <fullName evidence="14">Riboflavin-specific deaminase</fullName>
        </alternativeName>
    </domain>
    <domain>
        <recommendedName>
            <fullName evidence="14">5-amino-6-(5-phosphoribosylamino)uracil reductase</fullName>
            <ecNumber evidence="14">1.1.1.193</ecNumber>
        </recommendedName>
        <alternativeName>
            <fullName evidence="14">HTP reductase</fullName>
        </alternativeName>
    </domain>
</protein>
<evidence type="ECO:0000256" key="16">
    <source>
        <dbReference type="PIRSR" id="PIRSR006769-2"/>
    </source>
</evidence>
<feature type="binding site" evidence="16">
    <location>
        <position position="182"/>
    </location>
    <ligand>
        <name>NADP(+)</name>
        <dbReference type="ChEBI" id="CHEBI:58349"/>
    </ligand>
</feature>
<dbReference type="Gene3D" id="3.40.430.10">
    <property type="entry name" value="Dihydrofolate Reductase, subunit A"/>
    <property type="match status" value="1"/>
</dbReference>
<keyword evidence="14" id="KW-0686">Riboflavin biosynthesis</keyword>
<feature type="binding site" evidence="17">
    <location>
        <position position="87"/>
    </location>
    <ligand>
        <name>Zn(2+)</name>
        <dbReference type="ChEBI" id="CHEBI:29105"/>
        <note>catalytic</note>
    </ligand>
</feature>
<dbReference type="UniPathway" id="UPA00275">
    <property type="reaction ID" value="UER00401"/>
</dbReference>
<comment type="cofactor">
    <cofactor evidence="14 17">
        <name>Zn(2+)</name>
        <dbReference type="ChEBI" id="CHEBI:29105"/>
    </cofactor>
    <text evidence="14 17">Binds 1 zinc ion.</text>
</comment>
<comment type="catalytic activity">
    <reaction evidence="13 14">
        <text>2,5-diamino-6-hydroxy-4-(5-phosphoribosylamino)-pyrimidine + H2O + H(+) = 5-amino-6-(5-phospho-D-ribosylamino)uracil + NH4(+)</text>
        <dbReference type="Rhea" id="RHEA:21868"/>
        <dbReference type="ChEBI" id="CHEBI:15377"/>
        <dbReference type="ChEBI" id="CHEBI:15378"/>
        <dbReference type="ChEBI" id="CHEBI:28938"/>
        <dbReference type="ChEBI" id="CHEBI:58453"/>
        <dbReference type="ChEBI" id="CHEBI:58614"/>
        <dbReference type="EC" id="3.5.4.26"/>
    </reaction>
</comment>
<proteinExistence type="inferred from homology"/>
<evidence type="ECO:0000313" key="20">
    <source>
        <dbReference type="Proteomes" id="UP000295711"/>
    </source>
</evidence>
<dbReference type="GO" id="GO:0008835">
    <property type="term" value="F:diaminohydroxyphosphoribosylaminopyrimidine deaminase activity"/>
    <property type="evidence" value="ECO:0007669"/>
    <property type="project" value="UniProtKB-EC"/>
</dbReference>
<feature type="binding site" evidence="17">
    <location>
        <position position="96"/>
    </location>
    <ligand>
        <name>Zn(2+)</name>
        <dbReference type="ChEBI" id="CHEBI:29105"/>
        <note>catalytic</note>
    </ligand>
</feature>
<comment type="similarity">
    <text evidence="5 14">In the C-terminal section; belongs to the HTP reductase family.</text>
</comment>
<organism evidence="19 20">
    <name type="scientific">Frisingicoccus caecimuris</name>
    <dbReference type="NCBI Taxonomy" id="1796636"/>
    <lineage>
        <taxon>Bacteria</taxon>
        <taxon>Bacillati</taxon>
        <taxon>Bacillota</taxon>
        <taxon>Clostridia</taxon>
        <taxon>Lachnospirales</taxon>
        <taxon>Lachnospiraceae</taxon>
        <taxon>Frisingicoccus</taxon>
    </lineage>
</organism>
<evidence type="ECO:0000256" key="10">
    <source>
        <dbReference type="ARBA" id="ARBA00023002"/>
    </source>
</evidence>
<dbReference type="PROSITE" id="PS51747">
    <property type="entry name" value="CYT_DCMP_DEAMINASES_2"/>
    <property type="match status" value="1"/>
</dbReference>
<evidence type="ECO:0000256" key="1">
    <source>
        <dbReference type="ARBA" id="ARBA00002151"/>
    </source>
</evidence>
<keyword evidence="10 14" id="KW-0560">Oxidoreductase</keyword>
<dbReference type="CDD" id="cd01284">
    <property type="entry name" value="Riboflavin_deaminase-reductase"/>
    <property type="match status" value="1"/>
</dbReference>
<comment type="catalytic activity">
    <reaction evidence="12 14">
        <text>5-amino-6-(5-phospho-D-ribitylamino)uracil + NADP(+) = 5-amino-6-(5-phospho-D-ribosylamino)uracil + NADPH + H(+)</text>
        <dbReference type="Rhea" id="RHEA:17845"/>
        <dbReference type="ChEBI" id="CHEBI:15378"/>
        <dbReference type="ChEBI" id="CHEBI:57783"/>
        <dbReference type="ChEBI" id="CHEBI:58349"/>
        <dbReference type="ChEBI" id="CHEBI:58421"/>
        <dbReference type="ChEBI" id="CHEBI:58453"/>
        <dbReference type="EC" id="1.1.1.193"/>
    </reaction>
</comment>
<evidence type="ECO:0000313" key="19">
    <source>
        <dbReference type="EMBL" id="TCO84171.1"/>
    </source>
</evidence>
<feature type="binding site" evidence="16">
    <location>
        <position position="216"/>
    </location>
    <ligand>
        <name>substrate</name>
    </ligand>
</feature>